<accession>A0A367IMY0</accession>
<evidence type="ECO:0000313" key="1">
    <source>
        <dbReference type="EMBL" id="RCH79047.1"/>
    </source>
</evidence>
<name>A0A367IMY0_RHIST</name>
<protein>
    <submittedName>
        <fullName evidence="1">Uncharacterized protein</fullName>
    </submittedName>
</protein>
<keyword evidence="2" id="KW-1185">Reference proteome</keyword>
<dbReference type="OrthoDB" id="10309854at2759"/>
<dbReference type="Proteomes" id="UP000253551">
    <property type="component" value="Unassembled WGS sequence"/>
</dbReference>
<organism evidence="1 2">
    <name type="scientific">Rhizopus stolonifer</name>
    <name type="common">Rhizopus nigricans</name>
    <dbReference type="NCBI Taxonomy" id="4846"/>
    <lineage>
        <taxon>Eukaryota</taxon>
        <taxon>Fungi</taxon>
        <taxon>Fungi incertae sedis</taxon>
        <taxon>Mucoromycota</taxon>
        <taxon>Mucoromycotina</taxon>
        <taxon>Mucoromycetes</taxon>
        <taxon>Mucorales</taxon>
        <taxon>Mucorineae</taxon>
        <taxon>Rhizopodaceae</taxon>
        <taxon>Rhizopus</taxon>
    </lineage>
</organism>
<comment type="caution">
    <text evidence="1">The sequence shown here is derived from an EMBL/GenBank/DDBJ whole genome shotgun (WGS) entry which is preliminary data.</text>
</comment>
<dbReference type="AlphaFoldDB" id="A0A367IMY0"/>
<sequence length="217" mass="25387">MEDCVRAINEERGREAAYEALYAFFGVMERKKIMDYKIEGIVFDFATYTRNVLNEVLVANDEIQTETIVPNEEIVPFEKIHEVIWNELVLQITWTTEEEIAQYKLLLTQNFQLYKKLVEAGHQNNLNRRTLSYHLAQNVTAWAHLRFNQTKNSDRHSINTYFTDKNRASKSLIPEYSNFRTLTHKVKLADNWGQMDYQIGTDPSAVWGSVAQQPFIS</sequence>
<dbReference type="EMBL" id="PJQM01006819">
    <property type="protein sequence ID" value="RCH79047.1"/>
    <property type="molecule type" value="Genomic_DNA"/>
</dbReference>
<gene>
    <name evidence="1" type="ORF">CU098_006312</name>
</gene>
<evidence type="ECO:0000313" key="2">
    <source>
        <dbReference type="Proteomes" id="UP000253551"/>
    </source>
</evidence>
<reference evidence="1 2" key="1">
    <citation type="journal article" date="2018" name="G3 (Bethesda)">
        <title>Phylogenetic and Phylogenomic Definition of Rhizopus Species.</title>
        <authorList>
            <person name="Gryganskyi A.P."/>
            <person name="Golan J."/>
            <person name="Dolatabadi S."/>
            <person name="Mondo S."/>
            <person name="Robb S."/>
            <person name="Idnurm A."/>
            <person name="Muszewska A."/>
            <person name="Steczkiewicz K."/>
            <person name="Masonjones S."/>
            <person name="Liao H.L."/>
            <person name="Gajdeczka M.T."/>
            <person name="Anike F."/>
            <person name="Vuek A."/>
            <person name="Anishchenko I.M."/>
            <person name="Voigt K."/>
            <person name="de Hoog G.S."/>
            <person name="Smith M.E."/>
            <person name="Heitman J."/>
            <person name="Vilgalys R."/>
            <person name="Stajich J.E."/>
        </authorList>
    </citation>
    <scope>NUCLEOTIDE SEQUENCE [LARGE SCALE GENOMIC DNA]</scope>
    <source>
        <strain evidence="1 2">LSU 92-RS-03</strain>
    </source>
</reference>
<proteinExistence type="predicted"/>